<keyword evidence="9 14" id="KW-0472">Membrane</keyword>
<evidence type="ECO:0000313" key="15">
    <source>
        <dbReference type="EMBL" id="CUT17007.1"/>
    </source>
</evidence>
<proteinExistence type="inferred from homology"/>
<dbReference type="UniPathway" id="UPA00834">
    <property type="reaction ID" value="UER00712"/>
</dbReference>
<dbReference type="NCBIfam" id="NF003349">
    <property type="entry name" value="PRK04375.1-2"/>
    <property type="match status" value="1"/>
</dbReference>
<dbReference type="GO" id="GO:0008495">
    <property type="term" value="F:protoheme IX farnesyltransferase activity"/>
    <property type="evidence" value="ECO:0007669"/>
    <property type="project" value="UniProtKB-UniRule"/>
</dbReference>
<evidence type="ECO:0000256" key="7">
    <source>
        <dbReference type="ARBA" id="ARBA00022989"/>
    </source>
</evidence>
<keyword evidence="6 14" id="KW-0812">Transmembrane</keyword>
<comment type="function">
    <text evidence="14">Converts heme B (protoheme IX) to heme O by substitution of the vinyl group on carbon 2 of heme B porphyrin ring with a hydroxyethyl farnesyl side group.</text>
</comment>
<dbReference type="GO" id="GO:0048034">
    <property type="term" value="P:heme O biosynthetic process"/>
    <property type="evidence" value="ECO:0007669"/>
    <property type="project" value="UniProtKB-UniRule"/>
</dbReference>
<evidence type="ECO:0000313" key="16">
    <source>
        <dbReference type="Proteomes" id="UP000198651"/>
    </source>
</evidence>
<feature type="transmembrane region" description="Helical" evidence="14">
    <location>
        <begin position="248"/>
        <end position="268"/>
    </location>
</feature>
<dbReference type="STRING" id="1561003.Ark11_0148"/>
<evidence type="ECO:0000256" key="14">
    <source>
        <dbReference type="HAMAP-Rule" id="MF_00154"/>
    </source>
</evidence>
<comment type="catalytic activity">
    <reaction evidence="13 14">
        <text>heme b + (2E,6E)-farnesyl diphosphate + H2O = Fe(II)-heme o + diphosphate</text>
        <dbReference type="Rhea" id="RHEA:28070"/>
        <dbReference type="ChEBI" id="CHEBI:15377"/>
        <dbReference type="ChEBI" id="CHEBI:33019"/>
        <dbReference type="ChEBI" id="CHEBI:60344"/>
        <dbReference type="ChEBI" id="CHEBI:60530"/>
        <dbReference type="ChEBI" id="CHEBI:175763"/>
        <dbReference type="EC" id="2.5.1.141"/>
    </reaction>
</comment>
<dbReference type="InterPro" id="IPR044878">
    <property type="entry name" value="UbiA_sf"/>
</dbReference>
<dbReference type="Gene3D" id="1.10.357.140">
    <property type="entry name" value="UbiA prenyltransferase"/>
    <property type="match status" value="1"/>
</dbReference>
<evidence type="ECO:0000256" key="4">
    <source>
        <dbReference type="ARBA" id="ARBA00022475"/>
    </source>
</evidence>
<comment type="pathway">
    <text evidence="2 14">Porphyrin-containing compound metabolism; heme O biosynthesis; heme O from protoheme: step 1/1.</text>
</comment>
<gene>
    <name evidence="14 15" type="primary">ctaB</name>
    <name evidence="15" type="ORF">Ark11_0148</name>
</gene>
<evidence type="ECO:0000256" key="9">
    <source>
        <dbReference type="ARBA" id="ARBA00023136"/>
    </source>
</evidence>
<dbReference type="PANTHER" id="PTHR43448:SF7">
    <property type="entry name" value="4-HYDROXYBENZOATE SOLANESYLTRANSFERASE"/>
    <property type="match status" value="1"/>
</dbReference>
<evidence type="ECO:0000256" key="8">
    <source>
        <dbReference type="ARBA" id="ARBA00023133"/>
    </source>
</evidence>
<feature type="transmembrane region" description="Helical" evidence="14">
    <location>
        <begin position="220"/>
        <end position="242"/>
    </location>
</feature>
<dbReference type="CDD" id="cd13957">
    <property type="entry name" value="PT_UbiA_Cox10"/>
    <property type="match status" value="1"/>
</dbReference>
<dbReference type="GO" id="GO:0005886">
    <property type="term" value="C:plasma membrane"/>
    <property type="evidence" value="ECO:0007669"/>
    <property type="project" value="UniProtKB-SubCell"/>
</dbReference>
<dbReference type="PATRIC" id="fig|1561003.3.peg.148"/>
<name>A0A0S4M1W4_9BURK</name>
<evidence type="ECO:0000256" key="11">
    <source>
        <dbReference type="ARBA" id="ARBA00040810"/>
    </source>
</evidence>
<dbReference type="InterPro" id="IPR006369">
    <property type="entry name" value="Protohaem_IX_farnesylTrfase"/>
</dbReference>
<sequence length="307" mass="34142">MMIITKAPSGAGFWVRLRSFWKLTKPGVLCLIVFCASIGMLLSVPPGSSINWFLFGASILGIWLVAASAAVINCLVEHKTDAIMKRTNRRPLPQALLNPLEALLFSLLVGAAGVLVLHFFVNDLTLGLTLLAFVGYAFFYTIVLKPMTPQNIVIGGSSGAMPPVLGWSAMSGTLTVHPWLLFLIIFLWTPPHFWSLSLYRRDEYAKAGFPMLPVTHGVDGTIRSIVLYTFVLVVSSFLPCLVSLSGELYGVCAAILGGYFLKLTVCLVGDYSDEKARYVFFYSIAYLFLLFLFMLLDHYWFFYLTRM</sequence>
<keyword evidence="8 14" id="KW-0350">Heme biosynthesis</keyword>
<keyword evidence="4 14" id="KW-1003">Cell membrane</keyword>
<organism evidence="15 16">
    <name type="scientific">Candidatus Ichthyocystis hellenicum</name>
    <dbReference type="NCBI Taxonomy" id="1561003"/>
    <lineage>
        <taxon>Bacteria</taxon>
        <taxon>Pseudomonadati</taxon>
        <taxon>Pseudomonadota</taxon>
        <taxon>Betaproteobacteria</taxon>
        <taxon>Burkholderiales</taxon>
        <taxon>Candidatus Ichthyocystis</taxon>
    </lineage>
</organism>
<dbReference type="RefSeq" id="WP_242641359.1">
    <property type="nucleotide sequence ID" value="NZ_FLSL01000087.1"/>
</dbReference>
<evidence type="ECO:0000256" key="3">
    <source>
        <dbReference type="ARBA" id="ARBA00012292"/>
    </source>
</evidence>
<comment type="similarity">
    <text evidence="14">Belongs to the UbiA prenyltransferase family. Protoheme IX farnesyltransferase subfamily.</text>
</comment>
<dbReference type="PANTHER" id="PTHR43448">
    <property type="entry name" value="PROTOHEME IX FARNESYLTRANSFERASE, MITOCHONDRIAL"/>
    <property type="match status" value="1"/>
</dbReference>
<feature type="transmembrane region" description="Helical" evidence="14">
    <location>
        <begin position="280"/>
        <end position="301"/>
    </location>
</feature>
<feature type="transmembrane region" description="Helical" evidence="14">
    <location>
        <begin position="26"/>
        <end position="44"/>
    </location>
</feature>
<reference evidence="16" key="1">
    <citation type="submission" date="2015-11" db="EMBL/GenBank/DDBJ databases">
        <authorList>
            <person name="Seth-Smith H.M.B."/>
        </authorList>
    </citation>
    <scope>NUCLEOTIDE SEQUENCE [LARGE SCALE GENOMIC DNA]</scope>
    <source>
        <strain evidence="16">2013Ark11</strain>
    </source>
</reference>
<comment type="miscellaneous">
    <text evidence="14">Carbon 2 of the heme B porphyrin ring is defined according to the Fischer nomenclature.</text>
</comment>
<dbReference type="AlphaFoldDB" id="A0A0S4M1W4"/>
<dbReference type="Pfam" id="PF01040">
    <property type="entry name" value="UbiA"/>
    <property type="match status" value="1"/>
</dbReference>
<dbReference type="NCBIfam" id="TIGR01473">
    <property type="entry name" value="cyoE_ctaB"/>
    <property type="match status" value="1"/>
</dbReference>
<evidence type="ECO:0000256" key="13">
    <source>
        <dbReference type="ARBA" id="ARBA00047690"/>
    </source>
</evidence>
<dbReference type="HAMAP" id="MF_00154">
    <property type="entry name" value="CyoE_CtaB"/>
    <property type="match status" value="1"/>
</dbReference>
<keyword evidence="7 14" id="KW-1133">Transmembrane helix</keyword>
<protein>
    <recommendedName>
        <fullName evidence="11 14">Protoheme IX farnesyltransferase</fullName>
        <ecNumber evidence="3 14">2.5.1.141</ecNumber>
    </recommendedName>
    <alternativeName>
        <fullName evidence="12 14">Heme B farnesyltransferase</fullName>
    </alternativeName>
    <alternativeName>
        <fullName evidence="10 14">Heme O synthase</fullName>
    </alternativeName>
</protein>
<evidence type="ECO:0000256" key="1">
    <source>
        <dbReference type="ARBA" id="ARBA00004651"/>
    </source>
</evidence>
<dbReference type="EC" id="2.5.1.141" evidence="3 14"/>
<accession>A0A0S4M1W4</accession>
<feature type="transmembrane region" description="Helical" evidence="14">
    <location>
        <begin position="96"/>
        <end position="120"/>
    </location>
</feature>
<dbReference type="InterPro" id="IPR000537">
    <property type="entry name" value="UbiA_prenyltransferase"/>
</dbReference>
<evidence type="ECO:0000256" key="12">
    <source>
        <dbReference type="ARBA" id="ARBA00042475"/>
    </source>
</evidence>
<feature type="transmembrane region" description="Helical" evidence="14">
    <location>
        <begin position="50"/>
        <end position="76"/>
    </location>
</feature>
<feature type="transmembrane region" description="Helical" evidence="14">
    <location>
        <begin position="126"/>
        <end position="144"/>
    </location>
</feature>
<evidence type="ECO:0000256" key="5">
    <source>
        <dbReference type="ARBA" id="ARBA00022679"/>
    </source>
</evidence>
<evidence type="ECO:0000256" key="6">
    <source>
        <dbReference type="ARBA" id="ARBA00022692"/>
    </source>
</evidence>
<keyword evidence="5 14" id="KW-0808">Transferase</keyword>
<evidence type="ECO:0000256" key="2">
    <source>
        <dbReference type="ARBA" id="ARBA00004919"/>
    </source>
</evidence>
<comment type="subcellular location">
    <subcellularLocation>
        <location evidence="1 14">Cell membrane</location>
        <topology evidence="1 14">Multi-pass membrane protein</topology>
    </subcellularLocation>
</comment>
<dbReference type="EMBL" id="LN906597">
    <property type="protein sequence ID" value="CUT17007.1"/>
    <property type="molecule type" value="Genomic_DNA"/>
</dbReference>
<evidence type="ECO:0000256" key="10">
    <source>
        <dbReference type="ARBA" id="ARBA00030253"/>
    </source>
</evidence>
<keyword evidence="16" id="KW-1185">Reference proteome</keyword>
<dbReference type="Proteomes" id="UP000198651">
    <property type="component" value="Chromosome I"/>
</dbReference>